<keyword evidence="1" id="KW-0812">Transmembrane</keyword>
<dbReference type="Proteomes" id="UP001595378">
    <property type="component" value="Unassembled WGS sequence"/>
</dbReference>
<dbReference type="RefSeq" id="WP_336918156.1">
    <property type="nucleotide sequence ID" value="NZ_JBANRN010000004.1"/>
</dbReference>
<keyword evidence="1" id="KW-1133">Transmembrane helix</keyword>
<feature type="transmembrane region" description="Helical" evidence="1">
    <location>
        <begin position="161"/>
        <end position="181"/>
    </location>
</feature>
<organism evidence="2 3">
    <name type="scientific">Alteraurantiacibacter lauratis</name>
    <dbReference type="NCBI Taxonomy" id="2054627"/>
    <lineage>
        <taxon>Bacteria</taxon>
        <taxon>Pseudomonadati</taxon>
        <taxon>Pseudomonadota</taxon>
        <taxon>Alphaproteobacteria</taxon>
        <taxon>Sphingomonadales</taxon>
        <taxon>Erythrobacteraceae</taxon>
        <taxon>Alteraurantiacibacter</taxon>
    </lineage>
</organism>
<keyword evidence="3" id="KW-1185">Reference proteome</keyword>
<evidence type="ECO:0000313" key="2">
    <source>
        <dbReference type="EMBL" id="MFC3102219.1"/>
    </source>
</evidence>
<comment type="caution">
    <text evidence="2">The sequence shown here is derived from an EMBL/GenBank/DDBJ whole genome shotgun (WGS) entry which is preliminary data.</text>
</comment>
<evidence type="ECO:0000313" key="3">
    <source>
        <dbReference type="Proteomes" id="UP001595378"/>
    </source>
</evidence>
<sequence length="187" mass="19656">MSRAHRIPIIATLIVAAAIATMIGLGIWQLGRMQEKEALIARYQAAATSAETLAALPADPLANLYRRVAFTCTGVTAWNAISGRNARGQAGYVHIASCPGAEVVLGWSRDPSLVPDWAGGALTGTIDPGGVAGWRIVADPPLAGLEANAAPDPADTPNNHLAYAGQWFFFALSALVIYVLALRKRGR</sequence>
<comment type="similarity">
    <text evidence="1">Belongs to the SURF1 family.</text>
</comment>
<comment type="subcellular location">
    <subcellularLocation>
        <location evidence="1">Cell membrane</location>
        <topology evidence="1">Multi-pass membrane protein</topology>
    </subcellularLocation>
</comment>
<name>A0ABV7EHL4_9SPHN</name>
<dbReference type="InterPro" id="IPR002994">
    <property type="entry name" value="Surf1/Shy1"/>
</dbReference>
<dbReference type="EMBL" id="JBHRSU010000037">
    <property type="protein sequence ID" value="MFC3102219.1"/>
    <property type="molecule type" value="Genomic_DNA"/>
</dbReference>
<reference evidence="3" key="1">
    <citation type="journal article" date="2019" name="Int. J. Syst. Evol. Microbiol.">
        <title>The Global Catalogue of Microorganisms (GCM) 10K type strain sequencing project: providing services to taxonomists for standard genome sequencing and annotation.</title>
        <authorList>
            <consortium name="The Broad Institute Genomics Platform"/>
            <consortium name="The Broad Institute Genome Sequencing Center for Infectious Disease"/>
            <person name="Wu L."/>
            <person name="Ma J."/>
        </authorList>
    </citation>
    <scope>NUCLEOTIDE SEQUENCE [LARGE SCALE GENOMIC DNA]</scope>
    <source>
        <strain evidence="3">KCTC 52606</strain>
    </source>
</reference>
<dbReference type="Pfam" id="PF02104">
    <property type="entry name" value="SURF1"/>
    <property type="match status" value="1"/>
</dbReference>
<feature type="transmembrane region" description="Helical" evidence="1">
    <location>
        <begin position="7"/>
        <end position="28"/>
    </location>
</feature>
<keyword evidence="1" id="KW-1003">Cell membrane</keyword>
<accession>A0ABV7EHL4</accession>
<dbReference type="CDD" id="cd06662">
    <property type="entry name" value="SURF1"/>
    <property type="match status" value="1"/>
</dbReference>
<protein>
    <recommendedName>
        <fullName evidence="1">SURF1-like protein</fullName>
    </recommendedName>
</protein>
<evidence type="ECO:0000256" key="1">
    <source>
        <dbReference type="RuleBase" id="RU363076"/>
    </source>
</evidence>
<gene>
    <name evidence="2" type="ORF">ACFODK_15115</name>
</gene>
<keyword evidence="1" id="KW-0472">Membrane</keyword>
<proteinExistence type="inferred from homology"/>